<evidence type="ECO:0000256" key="2">
    <source>
        <dbReference type="ARBA" id="ARBA00023125"/>
    </source>
</evidence>
<keyword evidence="1" id="KW-0229">DNA integration</keyword>
<dbReference type="PROSITE" id="PS51900">
    <property type="entry name" value="CB"/>
    <property type="match status" value="1"/>
</dbReference>
<keyword evidence="2 4" id="KW-0238">DNA-binding</keyword>
<accession>A0A6P1DRW6</accession>
<dbReference type="CDD" id="cd00796">
    <property type="entry name" value="INT_Rci_Hp1_C"/>
    <property type="match status" value="1"/>
</dbReference>
<evidence type="ECO:0000313" key="7">
    <source>
        <dbReference type="EMBL" id="NEX19913.1"/>
    </source>
</evidence>
<dbReference type="GO" id="GO:0003677">
    <property type="term" value="F:DNA binding"/>
    <property type="evidence" value="ECO:0007669"/>
    <property type="project" value="UniProtKB-UniRule"/>
</dbReference>
<evidence type="ECO:0000259" key="5">
    <source>
        <dbReference type="PROSITE" id="PS51898"/>
    </source>
</evidence>
<evidence type="ECO:0000256" key="1">
    <source>
        <dbReference type="ARBA" id="ARBA00022908"/>
    </source>
</evidence>
<dbReference type="InterPro" id="IPR044068">
    <property type="entry name" value="CB"/>
</dbReference>
<dbReference type="InterPro" id="IPR050090">
    <property type="entry name" value="Tyrosine_recombinase_XerCD"/>
</dbReference>
<dbReference type="AlphaFoldDB" id="A0A6P1DRW6"/>
<feature type="domain" description="Core-binding (CB)" evidence="6">
    <location>
        <begin position="66"/>
        <end position="145"/>
    </location>
</feature>
<dbReference type="SUPFAM" id="SSF56349">
    <property type="entry name" value="DNA breaking-rejoining enzymes"/>
    <property type="match status" value="1"/>
</dbReference>
<proteinExistence type="predicted"/>
<reference evidence="7 8" key="2">
    <citation type="submission" date="2020-02" db="EMBL/GenBank/DDBJ databases">
        <title>Genome sequences of Thiorhodococcus mannitoliphagus and Thiorhodococcus minor, purple sulfur photosynthetic bacteria in the gammaproteobacterial family, Chromatiaceae.</title>
        <authorList>
            <person name="Aviles F.A."/>
            <person name="Meyer T.E."/>
            <person name="Kyndt J.A."/>
        </authorList>
    </citation>
    <scope>NUCLEOTIDE SEQUENCE [LARGE SCALE GENOMIC DNA]</scope>
    <source>
        <strain evidence="7 8">DSM 18266</strain>
    </source>
</reference>
<comment type="caution">
    <text evidence="7">The sequence shown here is derived from an EMBL/GenBank/DDBJ whole genome shotgun (WGS) entry which is preliminary data.</text>
</comment>
<sequence>MAKRRDKDGLYKREDSPYWWASYTDASGKRVRCSTGTQDRKEGEALLAKWRLGAHQERQWDAPKPVFFEDVMLIFLKATAEVKRSHRDDKIHARQLTISLAGADMRTLTPLAIRQHIQRRQDNGKTNATINRELALLSAAINYYNKEYLDSLPNPTRGRKLKEPEARIRWLTREEAQQLIAAAGQEVKAQQHLPDFIRLALNTGCRANEMLGLEWSRVDMQQRLFYLAGMHTKAGKRRSVPLNNEAYKALQSRLDFREQHCPSAPWVFCNEEGQRIASVKRSFNTACRRAGIDDFRIHDLRHTCAAWLVSAGVPLPEVKELLGHSTVIMTEKYAHLAPDNVRRAVQRLDFEVTL</sequence>
<evidence type="ECO:0000256" key="4">
    <source>
        <dbReference type="PROSITE-ProRule" id="PRU01248"/>
    </source>
</evidence>
<feature type="domain" description="Tyr recombinase" evidence="5">
    <location>
        <begin position="166"/>
        <end position="346"/>
    </location>
</feature>
<evidence type="ECO:0000256" key="3">
    <source>
        <dbReference type="ARBA" id="ARBA00023172"/>
    </source>
</evidence>
<dbReference type="GO" id="GO:0015074">
    <property type="term" value="P:DNA integration"/>
    <property type="evidence" value="ECO:0007669"/>
    <property type="project" value="UniProtKB-KW"/>
</dbReference>
<dbReference type="Gene3D" id="1.10.443.10">
    <property type="entry name" value="Intergrase catalytic core"/>
    <property type="match status" value="1"/>
</dbReference>
<dbReference type="InterPro" id="IPR011010">
    <property type="entry name" value="DNA_brk_join_enz"/>
</dbReference>
<organism evidence="7 8">
    <name type="scientific">Thiorhodococcus mannitoliphagus</name>
    <dbReference type="NCBI Taxonomy" id="329406"/>
    <lineage>
        <taxon>Bacteria</taxon>
        <taxon>Pseudomonadati</taxon>
        <taxon>Pseudomonadota</taxon>
        <taxon>Gammaproteobacteria</taxon>
        <taxon>Chromatiales</taxon>
        <taxon>Chromatiaceae</taxon>
        <taxon>Thiorhodococcus</taxon>
    </lineage>
</organism>
<dbReference type="PROSITE" id="PS51898">
    <property type="entry name" value="TYR_RECOMBINASE"/>
    <property type="match status" value="1"/>
</dbReference>
<evidence type="ECO:0000313" key="8">
    <source>
        <dbReference type="Proteomes" id="UP000471640"/>
    </source>
</evidence>
<dbReference type="PANTHER" id="PTHR30349">
    <property type="entry name" value="PHAGE INTEGRASE-RELATED"/>
    <property type="match status" value="1"/>
</dbReference>
<evidence type="ECO:0000259" key="6">
    <source>
        <dbReference type="PROSITE" id="PS51900"/>
    </source>
</evidence>
<keyword evidence="3" id="KW-0233">DNA recombination</keyword>
<protein>
    <submittedName>
        <fullName evidence="7">Site-specific integrase</fullName>
    </submittedName>
</protein>
<dbReference type="InterPro" id="IPR002104">
    <property type="entry name" value="Integrase_catalytic"/>
</dbReference>
<gene>
    <name evidence="7" type="ORF">G3480_06220</name>
</gene>
<reference evidence="8" key="1">
    <citation type="journal article" date="2020" name="Microbiol. Resour. Announc.">
        <title>Draft Genome Sequences of Thiorhodococcus mannitoliphagus and Thiorhodococcus minor, Purple Sulfur Photosynthetic Bacteria in the Gammaproteobacterial Family Chromatiaceae.</title>
        <authorList>
            <person name="Aviles F.A."/>
            <person name="Meyer T.E."/>
            <person name="Kyndt J.A."/>
        </authorList>
    </citation>
    <scope>NUCLEOTIDE SEQUENCE [LARGE SCALE GENOMIC DNA]</scope>
    <source>
        <strain evidence="8">DSM 18266</strain>
    </source>
</reference>
<keyword evidence="8" id="KW-1185">Reference proteome</keyword>
<dbReference type="Pfam" id="PF00589">
    <property type="entry name" value="Phage_integrase"/>
    <property type="match status" value="1"/>
</dbReference>
<name>A0A6P1DRW6_9GAMM</name>
<dbReference type="Proteomes" id="UP000471640">
    <property type="component" value="Unassembled WGS sequence"/>
</dbReference>
<dbReference type="PANTHER" id="PTHR30349:SF64">
    <property type="entry name" value="PROPHAGE INTEGRASE INTD-RELATED"/>
    <property type="match status" value="1"/>
</dbReference>
<dbReference type="RefSeq" id="WP_164652810.1">
    <property type="nucleotide sequence ID" value="NZ_JAAIJR010000018.1"/>
</dbReference>
<dbReference type="EMBL" id="JAAIJR010000018">
    <property type="protein sequence ID" value="NEX19913.1"/>
    <property type="molecule type" value="Genomic_DNA"/>
</dbReference>
<dbReference type="GO" id="GO:0006310">
    <property type="term" value="P:DNA recombination"/>
    <property type="evidence" value="ECO:0007669"/>
    <property type="project" value="UniProtKB-KW"/>
</dbReference>
<dbReference type="InterPro" id="IPR013762">
    <property type="entry name" value="Integrase-like_cat_sf"/>
</dbReference>